<reference evidence="2" key="1">
    <citation type="journal article" date="2019" name="Int. J. Syst. Evol. Microbiol.">
        <title>The Global Catalogue of Microorganisms (GCM) 10K type strain sequencing project: providing services to taxonomists for standard genome sequencing and annotation.</title>
        <authorList>
            <consortium name="The Broad Institute Genomics Platform"/>
            <consortium name="The Broad Institute Genome Sequencing Center for Infectious Disease"/>
            <person name="Wu L."/>
            <person name="Ma J."/>
        </authorList>
    </citation>
    <scope>NUCLEOTIDE SEQUENCE [LARGE SCALE GENOMIC DNA]</scope>
    <source>
        <strain evidence="2">JCM 15421</strain>
    </source>
</reference>
<proteinExistence type="predicted"/>
<dbReference type="Proteomes" id="UP001501523">
    <property type="component" value="Unassembled WGS sequence"/>
</dbReference>
<gene>
    <name evidence="1" type="ORF">GCM10009105_05840</name>
</gene>
<dbReference type="EMBL" id="BAAAEU010000002">
    <property type="protein sequence ID" value="GAA0707223.1"/>
    <property type="molecule type" value="Genomic_DNA"/>
</dbReference>
<organism evidence="1 2">
    <name type="scientific">Dokdonella soli</name>
    <dbReference type="NCBI Taxonomy" id="529810"/>
    <lineage>
        <taxon>Bacteria</taxon>
        <taxon>Pseudomonadati</taxon>
        <taxon>Pseudomonadota</taxon>
        <taxon>Gammaproteobacteria</taxon>
        <taxon>Lysobacterales</taxon>
        <taxon>Rhodanobacteraceae</taxon>
        <taxon>Dokdonella</taxon>
    </lineage>
</organism>
<sequence>MIPVESGRKLGAHCHGIAARQSNAEPGVVACGVRAVLSPERPEPRLTRVEKERSDTARQAADRVAAIQEALRAAERAQITFQGYDVDDRSKQKSETHVAVICSGSPFRCKRRINTRIRNIVRCGRQLVIRFGSRFSTEGAFGFSLSADVAPAFSADGIKVSAGEDSVTAHDRVNAQVTTLAGADSRQAVSVCAYAVIRTNSCKIN</sequence>
<accession>A0ABN1ICP0</accession>
<keyword evidence="2" id="KW-1185">Reference proteome</keyword>
<evidence type="ECO:0000313" key="1">
    <source>
        <dbReference type="EMBL" id="GAA0707223.1"/>
    </source>
</evidence>
<name>A0ABN1ICP0_9GAMM</name>
<protein>
    <submittedName>
        <fullName evidence="1">Uncharacterized protein</fullName>
    </submittedName>
</protein>
<comment type="caution">
    <text evidence="1">The sequence shown here is derived from an EMBL/GenBank/DDBJ whole genome shotgun (WGS) entry which is preliminary data.</text>
</comment>
<evidence type="ECO:0000313" key="2">
    <source>
        <dbReference type="Proteomes" id="UP001501523"/>
    </source>
</evidence>